<evidence type="ECO:0000313" key="9">
    <source>
        <dbReference type="EMBL" id="KAB7502516.1"/>
    </source>
</evidence>
<evidence type="ECO:0000256" key="2">
    <source>
        <dbReference type="ARBA" id="ARBA00022692"/>
    </source>
</evidence>
<gene>
    <name evidence="9" type="primary">Cacna1i</name>
    <name evidence="9" type="ORF">Anas_03444</name>
</gene>
<dbReference type="OrthoDB" id="416585at2759"/>
<proteinExistence type="predicted"/>
<dbReference type="PANTHER" id="PTHR10037:SF230">
    <property type="entry name" value="CA[2+]-CHANNEL PROTEIN ALPHA[[1]] SUBUNIT T, ISOFORM F"/>
    <property type="match status" value="1"/>
</dbReference>
<feature type="coiled-coil region" evidence="5">
    <location>
        <begin position="150"/>
        <end position="184"/>
    </location>
</feature>
<dbReference type="GO" id="GO:0001518">
    <property type="term" value="C:voltage-gated sodium channel complex"/>
    <property type="evidence" value="ECO:0007669"/>
    <property type="project" value="TreeGrafter"/>
</dbReference>
<feature type="transmembrane region" description="Helical" evidence="7">
    <location>
        <begin position="111"/>
        <end position="133"/>
    </location>
</feature>
<feature type="compositionally biased region" description="Basic and acidic residues" evidence="6">
    <location>
        <begin position="290"/>
        <end position="317"/>
    </location>
</feature>
<keyword evidence="3 7" id="KW-1133">Transmembrane helix</keyword>
<evidence type="ECO:0000313" key="10">
    <source>
        <dbReference type="Proteomes" id="UP000326759"/>
    </source>
</evidence>
<dbReference type="Gene3D" id="1.10.287.70">
    <property type="match status" value="1"/>
</dbReference>
<comment type="caution">
    <text evidence="9">The sequence shown here is derived from an EMBL/GenBank/DDBJ whole genome shotgun (WGS) entry which is preliminary data.</text>
</comment>
<feature type="region of interest" description="Disordered" evidence="6">
    <location>
        <begin position="484"/>
        <end position="622"/>
    </location>
</feature>
<dbReference type="GO" id="GO:0008332">
    <property type="term" value="F:low voltage-gated calcium channel activity"/>
    <property type="evidence" value="ECO:0007669"/>
    <property type="project" value="TreeGrafter"/>
</dbReference>
<dbReference type="InterPro" id="IPR043203">
    <property type="entry name" value="VGCC_Ca_Na"/>
</dbReference>
<dbReference type="GO" id="GO:0086010">
    <property type="term" value="P:membrane depolarization during action potential"/>
    <property type="evidence" value="ECO:0007669"/>
    <property type="project" value="TreeGrafter"/>
</dbReference>
<dbReference type="Pfam" id="PF00520">
    <property type="entry name" value="Ion_trans"/>
    <property type="match status" value="1"/>
</dbReference>
<feature type="compositionally biased region" description="Polar residues" evidence="6">
    <location>
        <begin position="564"/>
        <end position="586"/>
    </location>
</feature>
<dbReference type="GO" id="GO:0070509">
    <property type="term" value="P:calcium ion import"/>
    <property type="evidence" value="ECO:0007669"/>
    <property type="project" value="TreeGrafter"/>
</dbReference>
<keyword evidence="2 7" id="KW-0812">Transmembrane</keyword>
<reference evidence="9 10" key="1">
    <citation type="journal article" date="2019" name="PLoS Biol.">
        <title>Sex chromosomes control vertical transmission of feminizing Wolbachia symbionts in an isopod.</title>
        <authorList>
            <person name="Becking T."/>
            <person name="Chebbi M.A."/>
            <person name="Giraud I."/>
            <person name="Moumen B."/>
            <person name="Laverre T."/>
            <person name="Caubet Y."/>
            <person name="Peccoud J."/>
            <person name="Gilbert C."/>
            <person name="Cordaux R."/>
        </authorList>
    </citation>
    <scope>NUCLEOTIDE SEQUENCE [LARGE SCALE GENOMIC DNA]</scope>
    <source>
        <strain evidence="9">ANa2</strain>
        <tissue evidence="9">Whole body excluding digestive tract and cuticle</tissue>
    </source>
</reference>
<evidence type="ECO:0000256" key="1">
    <source>
        <dbReference type="ARBA" id="ARBA00004141"/>
    </source>
</evidence>
<evidence type="ECO:0000256" key="6">
    <source>
        <dbReference type="SAM" id="MobiDB-lite"/>
    </source>
</evidence>
<feature type="compositionally biased region" description="Polar residues" evidence="6">
    <location>
        <begin position="363"/>
        <end position="374"/>
    </location>
</feature>
<keyword evidence="4 7" id="KW-0472">Membrane</keyword>
<dbReference type="GO" id="GO:0043005">
    <property type="term" value="C:neuron projection"/>
    <property type="evidence" value="ECO:0007669"/>
    <property type="project" value="TreeGrafter"/>
</dbReference>
<dbReference type="Proteomes" id="UP000326759">
    <property type="component" value="Unassembled WGS sequence"/>
</dbReference>
<sequence>MAKGIRALLDTVMQALPQVGNLGLLFFLLFFIFAALGVELFGRLECDENHPCQGLGEHAHFKNFGMAFLTLFRVATGDNWNGIMKDTLRDECNDSDDCVKNCCLYPFVAPIFFVIFVLMAQFVLVNVVVAVLMKHLEESHKQMEDEYDMDVEIERQIAQEEEDIAEMQENISNMKIAQEKLKAAANISNEETLKNRKHFLNLSSSPVCKIPFLPETLALRGHRGSDPGYISYYRGSPIASDFYHRKDDVSLVIPSININDRDLRRRDSVQIAIIPKERRSPLIQRAQSMSRDDRLPPFPRYRVEVRQRASTSSERKTSSPLPSEKIEPKDEKENLSRKSNAPTPSKPLSRDGSAKRVTIDASAKTNDANSSSPGVSPRGQRQRQLNWHRRRKSSSGSYKVSMDDSISQSLMASFEISGRVDVDSTSCSVCSSEDVSNITSSLGNSPRNCYCPSPRVLARYNASEASLSDSLPHCPEVPLDEEEATLASSNDSFATDTVPPEFSGDSSSLSEAAANLPVPPSPRLPRRHDRQVRSLHGLRPRPRPVVSREPLSSSLNELPRYQRRSSPLPQRNNTSTLVDSAPQSPNLARRDTNRSTNSDCGVPYTRRISGEFHQEPPSFHSS</sequence>
<evidence type="ECO:0000256" key="3">
    <source>
        <dbReference type="ARBA" id="ARBA00022989"/>
    </source>
</evidence>
<keyword evidence="10" id="KW-1185">Reference proteome</keyword>
<feature type="domain" description="Ion transport" evidence="8">
    <location>
        <begin position="2"/>
        <end position="142"/>
    </location>
</feature>
<keyword evidence="5" id="KW-0175">Coiled coil</keyword>
<evidence type="ECO:0000256" key="4">
    <source>
        <dbReference type="ARBA" id="ARBA00023136"/>
    </source>
</evidence>
<evidence type="ECO:0000259" key="8">
    <source>
        <dbReference type="Pfam" id="PF00520"/>
    </source>
</evidence>
<dbReference type="FunFam" id="1.10.287.70:FF:000120">
    <property type="entry name" value="Voltage-dependent T-type calcium channel subunit alpha"/>
    <property type="match status" value="1"/>
</dbReference>
<feature type="compositionally biased region" description="Basic and acidic residues" evidence="6">
    <location>
        <begin position="324"/>
        <end position="336"/>
    </location>
</feature>
<name>A0A5N5T7E0_9CRUS</name>
<feature type="compositionally biased region" description="Polar residues" evidence="6">
    <location>
        <begin position="486"/>
        <end position="495"/>
    </location>
</feature>
<dbReference type="SUPFAM" id="SSF81324">
    <property type="entry name" value="Voltage-gated potassium channels"/>
    <property type="match status" value="1"/>
</dbReference>
<protein>
    <submittedName>
        <fullName evidence="9">Voltage-dependent T-type calcium channel subunit alpha-1I</fullName>
    </submittedName>
</protein>
<dbReference type="PANTHER" id="PTHR10037">
    <property type="entry name" value="VOLTAGE-GATED CATION CHANNEL CALCIUM AND SODIUM"/>
    <property type="match status" value="1"/>
</dbReference>
<dbReference type="AlphaFoldDB" id="A0A5N5T7E0"/>
<feature type="region of interest" description="Disordered" evidence="6">
    <location>
        <begin position="282"/>
        <end position="401"/>
    </location>
</feature>
<comment type="subcellular location">
    <subcellularLocation>
        <location evidence="1">Membrane</location>
        <topology evidence="1">Multi-pass membrane protein</topology>
    </subcellularLocation>
</comment>
<feature type="transmembrane region" description="Helical" evidence="7">
    <location>
        <begin position="21"/>
        <end position="41"/>
    </location>
</feature>
<feature type="compositionally biased region" description="Basic and acidic residues" evidence="6">
    <location>
        <begin position="348"/>
        <end position="358"/>
    </location>
</feature>
<dbReference type="EMBL" id="SEYY01007349">
    <property type="protein sequence ID" value="KAB7502516.1"/>
    <property type="molecule type" value="Genomic_DNA"/>
</dbReference>
<dbReference type="InterPro" id="IPR005821">
    <property type="entry name" value="Ion_trans_dom"/>
</dbReference>
<dbReference type="GO" id="GO:0005248">
    <property type="term" value="F:voltage-gated sodium channel activity"/>
    <property type="evidence" value="ECO:0007669"/>
    <property type="project" value="TreeGrafter"/>
</dbReference>
<feature type="compositionally biased region" description="Low complexity" evidence="6">
    <location>
        <begin position="544"/>
        <end position="555"/>
    </location>
</feature>
<organism evidence="9 10">
    <name type="scientific">Armadillidium nasatum</name>
    <dbReference type="NCBI Taxonomy" id="96803"/>
    <lineage>
        <taxon>Eukaryota</taxon>
        <taxon>Metazoa</taxon>
        <taxon>Ecdysozoa</taxon>
        <taxon>Arthropoda</taxon>
        <taxon>Crustacea</taxon>
        <taxon>Multicrustacea</taxon>
        <taxon>Malacostraca</taxon>
        <taxon>Eumalacostraca</taxon>
        <taxon>Peracarida</taxon>
        <taxon>Isopoda</taxon>
        <taxon>Oniscidea</taxon>
        <taxon>Crinocheta</taxon>
        <taxon>Armadillidiidae</taxon>
        <taxon>Armadillidium</taxon>
    </lineage>
</organism>
<evidence type="ECO:0000256" key="7">
    <source>
        <dbReference type="SAM" id="Phobius"/>
    </source>
</evidence>
<evidence type="ECO:0000256" key="5">
    <source>
        <dbReference type="SAM" id="Coils"/>
    </source>
</evidence>
<accession>A0A5N5T7E0</accession>